<evidence type="ECO:0000313" key="1">
    <source>
        <dbReference type="EMBL" id="CAA7055281.1"/>
    </source>
</evidence>
<keyword evidence="2" id="KW-1185">Reference proteome</keyword>
<proteinExistence type="predicted"/>
<comment type="caution">
    <text evidence="1">The sequence shown here is derived from an EMBL/GenBank/DDBJ whole genome shotgun (WGS) entry which is preliminary data.</text>
</comment>
<organism evidence="1 2">
    <name type="scientific">Microthlaspi erraticum</name>
    <dbReference type="NCBI Taxonomy" id="1685480"/>
    <lineage>
        <taxon>Eukaryota</taxon>
        <taxon>Viridiplantae</taxon>
        <taxon>Streptophyta</taxon>
        <taxon>Embryophyta</taxon>
        <taxon>Tracheophyta</taxon>
        <taxon>Spermatophyta</taxon>
        <taxon>Magnoliopsida</taxon>
        <taxon>eudicotyledons</taxon>
        <taxon>Gunneridae</taxon>
        <taxon>Pentapetalae</taxon>
        <taxon>rosids</taxon>
        <taxon>malvids</taxon>
        <taxon>Brassicales</taxon>
        <taxon>Brassicaceae</taxon>
        <taxon>Coluteocarpeae</taxon>
        <taxon>Microthlaspi</taxon>
    </lineage>
</organism>
<reference evidence="1" key="1">
    <citation type="submission" date="2020-01" db="EMBL/GenBank/DDBJ databases">
        <authorList>
            <person name="Mishra B."/>
        </authorList>
    </citation>
    <scope>NUCLEOTIDE SEQUENCE [LARGE SCALE GENOMIC DNA]</scope>
</reference>
<dbReference type="AlphaFoldDB" id="A0A6D2KPP1"/>
<evidence type="ECO:0000313" key="2">
    <source>
        <dbReference type="Proteomes" id="UP000467841"/>
    </source>
</evidence>
<sequence length="85" mass="9635">MFDLRNTVEIWWFSGTSLLGKMRRKFGVQRFLLIGAAMDRFGDMSSGVMRCIQSRRGLANESLHSLVALKKEMDASASMDESRVC</sequence>
<dbReference type="EMBL" id="CACVBM020001607">
    <property type="protein sequence ID" value="CAA7055281.1"/>
    <property type="molecule type" value="Genomic_DNA"/>
</dbReference>
<dbReference type="Proteomes" id="UP000467841">
    <property type="component" value="Unassembled WGS sequence"/>
</dbReference>
<protein>
    <submittedName>
        <fullName evidence="1">Uncharacterized protein</fullName>
    </submittedName>
</protein>
<gene>
    <name evidence="1" type="ORF">MERR_LOCUS42517</name>
</gene>
<name>A0A6D2KPP1_9BRAS</name>
<accession>A0A6D2KPP1</accession>